<dbReference type="Gene3D" id="3.40.30.10">
    <property type="entry name" value="Glutaredoxin"/>
    <property type="match status" value="1"/>
</dbReference>
<protein>
    <recommendedName>
        <fullName evidence="1">Glutaredoxin domain-containing protein</fullName>
    </recommendedName>
</protein>
<evidence type="ECO:0000313" key="2">
    <source>
        <dbReference type="EMBL" id="EHF00276.1"/>
    </source>
</evidence>
<gene>
    <name evidence="2" type="ORF">HMPREF9469_00861</name>
</gene>
<dbReference type="RefSeq" id="WP_007859495.1">
    <property type="nucleotide sequence ID" value="NZ_JH376420.1"/>
</dbReference>
<organism evidence="2 3">
    <name type="scientific">[Clostridium] citroniae WAL-17108</name>
    <dbReference type="NCBI Taxonomy" id="742733"/>
    <lineage>
        <taxon>Bacteria</taxon>
        <taxon>Bacillati</taxon>
        <taxon>Bacillota</taxon>
        <taxon>Clostridia</taxon>
        <taxon>Lachnospirales</taxon>
        <taxon>Lachnospiraceae</taxon>
        <taxon>Enterocloster</taxon>
    </lineage>
</organism>
<dbReference type="HOGENOM" id="CLU_2804832_0_0_9"/>
<dbReference type="AlphaFoldDB" id="G5HE49"/>
<dbReference type="SUPFAM" id="SSF52833">
    <property type="entry name" value="Thioredoxin-like"/>
    <property type="match status" value="1"/>
</dbReference>
<accession>G5HE49</accession>
<name>G5HE49_9FIRM</name>
<dbReference type="EMBL" id="ADLJ01000006">
    <property type="protein sequence ID" value="EHF00276.1"/>
    <property type="molecule type" value="Genomic_DNA"/>
</dbReference>
<dbReference type="Proteomes" id="UP000003763">
    <property type="component" value="Unassembled WGS sequence"/>
</dbReference>
<evidence type="ECO:0000313" key="3">
    <source>
        <dbReference type="Proteomes" id="UP000003763"/>
    </source>
</evidence>
<dbReference type="InterPro" id="IPR002109">
    <property type="entry name" value="Glutaredoxin"/>
</dbReference>
<reference evidence="2 3" key="1">
    <citation type="submission" date="2011-08" db="EMBL/GenBank/DDBJ databases">
        <title>The Genome Sequence of Clostridium citroniae WAL-17108.</title>
        <authorList>
            <consortium name="The Broad Institute Genome Sequencing Platform"/>
            <person name="Earl A."/>
            <person name="Ward D."/>
            <person name="Feldgarden M."/>
            <person name="Gevers D."/>
            <person name="Finegold S.M."/>
            <person name="Summanen P.H."/>
            <person name="Molitoris D.R."/>
            <person name="Vaisanen M.L."/>
            <person name="Daigneault M."/>
            <person name="Allen-Vercoe E."/>
            <person name="Young S.K."/>
            <person name="Zeng Q."/>
            <person name="Gargeya S."/>
            <person name="Fitzgerald M."/>
            <person name="Haas B."/>
            <person name="Abouelleil A."/>
            <person name="Alvarado L."/>
            <person name="Arachchi H.M."/>
            <person name="Berlin A."/>
            <person name="Brown A."/>
            <person name="Chapman S.B."/>
            <person name="Chen Z."/>
            <person name="Dunbar C."/>
            <person name="Freedman E."/>
            <person name="Gearin G."/>
            <person name="Gellesch M."/>
            <person name="Goldberg J."/>
            <person name="Griggs A."/>
            <person name="Gujja S."/>
            <person name="Heiman D."/>
            <person name="Howarth C."/>
            <person name="Larson L."/>
            <person name="Lui A."/>
            <person name="MacDonald P.J.P."/>
            <person name="Montmayeur A."/>
            <person name="Murphy C."/>
            <person name="Neiman D."/>
            <person name="Pearson M."/>
            <person name="Priest M."/>
            <person name="Roberts A."/>
            <person name="Saif S."/>
            <person name="Shea T."/>
            <person name="Shenoy N."/>
            <person name="Sisk P."/>
            <person name="Stolte C."/>
            <person name="Sykes S."/>
            <person name="Wortman J."/>
            <person name="Nusbaum C."/>
            <person name="Birren B."/>
        </authorList>
    </citation>
    <scope>NUCLEOTIDE SEQUENCE [LARGE SCALE GENOMIC DNA]</scope>
    <source>
        <strain evidence="2 3">WAL-17108</strain>
    </source>
</reference>
<feature type="domain" description="Glutaredoxin" evidence="1">
    <location>
        <begin position="4"/>
        <end position="52"/>
    </location>
</feature>
<comment type="caution">
    <text evidence="2">The sequence shown here is derived from an EMBL/GenBank/DDBJ whole genome shotgun (WGS) entry which is preliminary data.</text>
</comment>
<proteinExistence type="predicted"/>
<sequence length="67" mass="7625">MNKITLYTTGCPQCIELKKILDKNKIEYSVENDISKMLSLGIQSAPRLEVNGNIMGMQEALSWVERH</sequence>
<dbReference type="Pfam" id="PF00462">
    <property type="entry name" value="Glutaredoxin"/>
    <property type="match status" value="1"/>
</dbReference>
<evidence type="ECO:0000259" key="1">
    <source>
        <dbReference type="Pfam" id="PF00462"/>
    </source>
</evidence>
<dbReference type="InterPro" id="IPR036249">
    <property type="entry name" value="Thioredoxin-like_sf"/>
</dbReference>